<dbReference type="InterPro" id="IPR027417">
    <property type="entry name" value="P-loop_NTPase"/>
</dbReference>
<reference evidence="3 4" key="1">
    <citation type="submission" date="2022-11" db="EMBL/GenBank/DDBJ databases">
        <title>Whole genome sequence of Eschrichtius robustus ER-17-0199.</title>
        <authorList>
            <person name="Bruniche-Olsen A."/>
            <person name="Black A.N."/>
            <person name="Fields C.J."/>
            <person name="Walden K."/>
            <person name="Dewoody J.A."/>
        </authorList>
    </citation>
    <scope>NUCLEOTIDE SEQUENCE [LARGE SCALE GENOMIC DNA]</scope>
    <source>
        <strain evidence="3">ER-17-0199</strain>
        <tissue evidence="3">Blubber</tissue>
    </source>
</reference>
<sequence length="107" mass="11494">MPIVTPSADCAALTAAAGVGEVEAGISKNGQTCEHALLAYRLWVRQLIVGVKMGSTEPPGSQKRYQEIIKKVSTYIKKIGYNPNTVSFVPVSGWIGDNMLQPSTNML</sequence>
<proteinExistence type="predicted"/>
<keyword evidence="1" id="KW-0547">Nucleotide-binding</keyword>
<dbReference type="PANTHER" id="PTHR23115">
    <property type="entry name" value="TRANSLATION FACTOR"/>
    <property type="match status" value="1"/>
</dbReference>
<dbReference type="EMBL" id="JAIQCJ010002475">
    <property type="protein sequence ID" value="KAJ8776078.1"/>
    <property type="molecule type" value="Genomic_DNA"/>
</dbReference>
<evidence type="ECO:0000313" key="3">
    <source>
        <dbReference type="EMBL" id="KAJ8776078.1"/>
    </source>
</evidence>
<dbReference type="Gene3D" id="3.40.50.300">
    <property type="entry name" value="P-loop containing nucleotide triphosphate hydrolases"/>
    <property type="match status" value="1"/>
</dbReference>
<keyword evidence="4" id="KW-1185">Reference proteome</keyword>
<protein>
    <recommendedName>
        <fullName evidence="5">Elongation factor 1-alpha 1</fullName>
    </recommendedName>
</protein>
<gene>
    <name evidence="3" type="ORF">J1605_015853</name>
</gene>
<dbReference type="Proteomes" id="UP001159641">
    <property type="component" value="Unassembled WGS sequence"/>
</dbReference>
<evidence type="ECO:0000256" key="1">
    <source>
        <dbReference type="ARBA" id="ARBA00022741"/>
    </source>
</evidence>
<dbReference type="AlphaFoldDB" id="A0AB34GA49"/>
<organism evidence="3 4">
    <name type="scientific">Eschrichtius robustus</name>
    <name type="common">California gray whale</name>
    <name type="synonym">Eschrichtius gibbosus</name>
    <dbReference type="NCBI Taxonomy" id="9764"/>
    <lineage>
        <taxon>Eukaryota</taxon>
        <taxon>Metazoa</taxon>
        <taxon>Chordata</taxon>
        <taxon>Craniata</taxon>
        <taxon>Vertebrata</taxon>
        <taxon>Euteleostomi</taxon>
        <taxon>Mammalia</taxon>
        <taxon>Eutheria</taxon>
        <taxon>Laurasiatheria</taxon>
        <taxon>Artiodactyla</taxon>
        <taxon>Whippomorpha</taxon>
        <taxon>Cetacea</taxon>
        <taxon>Mysticeti</taxon>
        <taxon>Eschrichtiidae</taxon>
        <taxon>Eschrichtius</taxon>
    </lineage>
</organism>
<evidence type="ECO:0000256" key="2">
    <source>
        <dbReference type="ARBA" id="ARBA00023134"/>
    </source>
</evidence>
<evidence type="ECO:0000313" key="4">
    <source>
        <dbReference type="Proteomes" id="UP001159641"/>
    </source>
</evidence>
<keyword evidence="2" id="KW-0342">GTP-binding</keyword>
<accession>A0AB34GA49</accession>
<comment type="caution">
    <text evidence="3">The sequence shown here is derived from an EMBL/GenBank/DDBJ whole genome shotgun (WGS) entry which is preliminary data.</text>
</comment>
<dbReference type="SUPFAM" id="SSF52540">
    <property type="entry name" value="P-loop containing nucleoside triphosphate hydrolases"/>
    <property type="match status" value="1"/>
</dbReference>
<dbReference type="InterPro" id="IPR050100">
    <property type="entry name" value="TRAFAC_GTPase_members"/>
</dbReference>
<dbReference type="GO" id="GO:0005525">
    <property type="term" value="F:GTP binding"/>
    <property type="evidence" value="ECO:0007669"/>
    <property type="project" value="UniProtKB-KW"/>
</dbReference>
<name>A0AB34GA49_ESCRO</name>
<evidence type="ECO:0008006" key="5">
    <source>
        <dbReference type="Google" id="ProtNLM"/>
    </source>
</evidence>